<accession>A0A2I0VDG5</accession>
<evidence type="ECO:0000313" key="2">
    <source>
        <dbReference type="Proteomes" id="UP000233837"/>
    </source>
</evidence>
<keyword evidence="2" id="KW-1185">Reference proteome</keyword>
<reference evidence="1 2" key="2">
    <citation type="journal article" date="2017" name="Nature">
        <title>The Apostasia genome and the evolution of orchids.</title>
        <authorList>
            <person name="Zhang G.Q."/>
            <person name="Liu K.W."/>
            <person name="Li Z."/>
            <person name="Lohaus R."/>
            <person name="Hsiao Y.Y."/>
            <person name="Niu S.C."/>
            <person name="Wang J.Y."/>
            <person name="Lin Y.C."/>
            <person name="Xu Q."/>
            <person name="Chen L.J."/>
            <person name="Yoshida K."/>
            <person name="Fujiwara S."/>
            <person name="Wang Z.W."/>
            <person name="Zhang Y.Q."/>
            <person name="Mitsuda N."/>
            <person name="Wang M."/>
            <person name="Liu G.H."/>
            <person name="Pecoraro L."/>
            <person name="Huang H.X."/>
            <person name="Xiao X.J."/>
            <person name="Lin M."/>
            <person name="Wu X.Y."/>
            <person name="Wu W.L."/>
            <person name="Chen Y.Y."/>
            <person name="Chang S.B."/>
            <person name="Sakamoto S."/>
            <person name="Ohme-Takagi M."/>
            <person name="Yagi M."/>
            <person name="Zeng S.J."/>
            <person name="Shen C.Y."/>
            <person name="Yeh C.M."/>
            <person name="Luo Y.B."/>
            <person name="Tsai W.C."/>
            <person name="Van de Peer Y."/>
            <person name="Liu Z.J."/>
        </authorList>
    </citation>
    <scope>NUCLEOTIDE SEQUENCE [LARGE SCALE GENOMIC DNA]</scope>
    <source>
        <tissue evidence="1">The whole plant</tissue>
    </source>
</reference>
<dbReference type="Proteomes" id="UP000233837">
    <property type="component" value="Unassembled WGS sequence"/>
</dbReference>
<proteinExistence type="predicted"/>
<dbReference type="AlphaFoldDB" id="A0A2I0VDG5"/>
<gene>
    <name evidence="1" type="ORF">MA16_Dca026147</name>
</gene>
<protein>
    <submittedName>
        <fullName evidence="1">Uncharacterized protein</fullName>
    </submittedName>
</protein>
<evidence type="ECO:0000313" key="1">
    <source>
        <dbReference type="EMBL" id="PKU61433.1"/>
    </source>
</evidence>
<organism evidence="1 2">
    <name type="scientific">Dendrobium catenatum</name>
    <dbReference type="NCBI Taxonomy" id="906689"/>
    <lineage>
        <taxon>Eukaryota</taxon>
        <taxon>Viridiplantae</taxon>
        <taxon>Streptophyta</taxon>
        <taxon>Embryophyta</taxon>
        <taxon>Tracheophyta</taxon>
        <taxon>Spermatophyta</taxon>
        <taxon>Magnoliopsida</taxon>
        <taxon>Liliopsida</taxon>
        <taxon>Asparagales</taxon>
        <taxon>Orchidaceae</taxon>
        <taxon>Epidendroideae</taxon>
        <taxon>Malaxideae</taxon>
        <taxon>Dendrobiinae</taxon>
        <taxon>Dendrobium</taxon>
    </lineage>
</organism>
<reference evidence="1 2" key="1">
    <citation type="journal article" date="2016" name="Sci. Rep.">
        <title>The Dendrobium catenatum Lindl. genome sequence provides insights into polysaccharide synthase, floral development and adaptive evolution.</title>
        <authorList>
            <person name="Zhang G.Q."/>
            <person name="Xu Q."/>
            <person name="Bian C."/>
            <person name="Tsai W.C."/>
            <person name="Yeh C.M."/>
            <person name="Liu K.W."/>
            <person name="Yoshida K."/>
            <person name="Zhang L.S."/>
            <person name="Chang S.B."/>
            <person name="Chen F."/>
            <person name="Shi Y."/>
            <person name="Su Y.Y."/>
            <person name="Zhang Y.Q."/>
            <person name="Chen L.J."/>
            <person name="Yin Y."/>
            <person name="Lin M."/>
            <person name="Huang H."/>
            <person name="Deng H."/>
            <person name="Wang Z.W."/>
            <person name="Zhu S.L."/>
            <person name="Zhao X."/>
            <person name="Deng C."/>
            <person name="Niu S.C."/>
            <person name="Huang J."/>
            <person name="Wang M."/>
            <person name="Liu G.H."/>
            <person name="Yang H.J."/>
            <person name="Xiao X.J."/>
            <person name="Hsiao Y.Y."/>
            <person name="Wu W.L."/>
            <person name="Chen Y.Y."/>
            <person name="Mitsuda N."/>
            <person name="Ohme-Takagi M."/>
            <person name="Luo Y.B."/>
            <person name="Van de Peer Y."/>
            <person name="Liu Z.J."/>
        </authorList>
    </citation>
    <scope>NUCLEOTIDE SEQUENCE [LARGE SCALE GENOMIC DNA]</scope>
    <source>
        <tissue evidence="1">The whole plant</tissue>
    </source>
</reference>
<dbReference type="EMBL" id="KZ503782">
    <property type="protein sequence ID" value="PKU61433.1"/>
    <property type="molecule type" value="Genomic_DNA"/>
</dbReference>
<sequence>MLSIMKIMYIDRLKPDLDEAFDHSFGRVSFQKDFTDVYTRRDERVVSLMARYNL</sequence>
<name>A0A2I0VDG5_9ASPA</name>